<dbReference type="SUPFAM" id="SSF51735">
    <property type="entry name" value="NAD(P)-binding Rossmann-fold domains"/>
    <property type="match status" value="1"/>
</dbReference>
<evidence type="ECO:0000313" key="5">
    <source>
        <dbReference type="Proteomes" id="UP001148614"/>
    </source>
</evidence>
<dbReference type="InterPro" id="IPR051122">
    <property type="entry name" value="SDR_DHRS6-like"/>
</dbReference>
<comment type="caution">
    <text evidence="4">The sequence shown here is derived from an EMBL/GenBank/DDBJ whole genome shotgun (WGS) entry which is preliminary data.</text>
</comment>
<dbReference type="Gene3D" id="3.40.50.720">
    <property type="entry name" value="NAD(P)-binding Rossmann-like Domain"/>
    <property type="match status" value="1"/>
</dbReference>
<keyword evidence="3" id="KW-0520">NAD</keyword>
<evidence type="ECO:0000256" key="1">
    <source>
        <dbReference type="ARBA" id="ARBA00006484"/>
    </source>
</evidence>
<comment type="similarity">
    <text evidence="1">Belongs to the short-chain dehydrogenases/reductases (SDR) family.</text>
</comment>
<evidence type="ECO:0000256" key="2">
    <source>
        <dbReference type="ARBA" id="ARBA00023002"/>
    </source>
</evidence>
<reference evidence="4" key="1">
    <citation type="submission" date="2022-07" db="EMBL/GenBank/DDBJ databases">
        <title>Genome Sequence of Xylaria arbuscula.</title>
        <authorList>
            <person name="Buettner E."/>
        </authorList>
    </citation>
    <scope>NUCLEOTIDE SEQUENCE</scope>
    <source>
        <strain evidence="4">VT107</strain>
    </source>
</reference>
<dbReference type="PANTHER" id="PTHR43477:SF4">
    <property type="entry name" value="DEHYDROGENASE_REDUCTASE SDR FAMILY MEMBER 6"/>
    <property type="match status" value="1"/>
</dbReference>
<evidence type="ECO:0000256" key="3">
    <source>
        <dbReference type="ARBA" id="ARBA00023027"/>
    </source>
</evidence>
<dbReference type="Proteomes" id="UP001148614">
    <property type="component" value="Unassembled WGS sequence"/>
</dbReference>
<dbReference type="PANTHER" id="PTHR43477">
    <property type="entry name" value="DIHYDROANTICAPSIN 7-DEHYDROGENASE"/>
    <property type="match status" value="1"/>
</dbReference>
<gene>
    <name evidence="4" type="ORF">NPX13_g9190</name>
</gene>
<dbReference type="AlphaFoldDB" id="A0A9W8N6V1"/>
<dbReference type="Pfam" id="PF00106">
    <property type="entry name" value="adh_short"/>
    <property type="match status" value="1"/>
</dbReference>
<evidence type="ECO:0008006" key="6">
    <source>
        <dbReference type="Google" id="ProtNLM"/>
    </source>
</evidence>
<keyword evidence="2" id="KW-0560">Oxidoreductase</keyword>
<organism evidence="4 5">
    <name type="scientific">Xylaria arbuscula</name>
    <dbReference type="NCBI Taxonomy" id="114810"/>
    <lineage>
        <taxon>Eukaryota</taxon>
        <taxon>Fungi</taxon>
        <taxon>Dikarya</taxon>
        <taxon>Ascomycota</taxon>
        <taxon>Pezizomycotina</taxon>
        <taxon>Sordariomycetes</taxon>
        <taxon>Xylariomycetidae</taxon>
        <taxon>Xylariales</taxon>
        <taxon>Xylariaceae</taxon>
        <taxon>Xylaria</taxon>
    </lineage>
</organism>
<sequence length="80" mass="8303">MATESKGRLAGKNAIITGAAGGIGLETSILFAKEGANVLMADISAPALEKAKAKLLQLVPTASKVETIVRDPFFLYAKTI</sequence>
<name>A0A9W8N6V1_9PEZI</name>
<accession>A0A9W8N6V1</accession>
<evidence type="ECO:0000313" key="4">
    <source>
        <dbReference type="EMBL" id="KAJ3560775.1"/>
    </source>
</evidence>
<dbReference type="GO" id="GO:0016491">
    <property type="term" value="F:oxidoreductase activity"/>
    <property type="evidence" value="ECO:0007669"/>
    <property type="project" value="UniProtKB-KW"/>
</dbReference>
<protein>
    <recommendedName>
        <fullName evidence="6">SDR family NAD(P)-dependent oxidoreductase</fullName>
    </recommendedName>
</protein>
<keyword evidence="5" id="KW-1185">Reference proteome</keyword>
<dbReference type="InterPro" id="IPR002347">
    <property type="entry name" value="SDR_fam"/>
</dbReference>
<dbReference type="InterPro" id="IPR036291">
    <property type="entry name" value="NAD(P)-bd_dom_sf"/>
</dbReference>
<proteinExistence type="inferred from homology"/>
<dbReference type="EMBL" id="JANPWZ010002189">
    <property type="protein sequence ID" value="KAJ3560775.1"/>
    <property type="molecule type" value="Genomic_DNA"/>
</dbReference>